<protein>
    <submittedName>
        <fullName evidence="2">Uncharacterized protein</fullName>
    </submittedName>
</protein>
<accession>T0KZK7</accession>
<dbReference type="Proteomes" id="UP000015530">
    <property type="component" value="Unassembled WGS sequence"/>
</dbReference>
<evidence type="ECO:0000313" key="3">
    <source>
        <dbReference type="Proteomes" id="UP000015530"/>
    </source>
</evidence>
<evidence type="ECO:0000256" key="1">
    <source>
        <dbReference type="SAM" id="Coils"/>
    </source>
</evidence>
<organism evidence="2 3">
    <name type="scientific">Colletotrichum gloeosporioides (strain Cg-14)</name>
    <name type="common">Anthracnose fungus</name>
    <name type="synonym">Glomerella cingulata</name>
    <dbReference type="NCBI Taxonomy" id="1237896"/>
    <lineage>
        <taxon>Eukaryota</taxon>
        <taxon>Fungi</taxon>
        <taxon>Dikarya</taxon>
        <taxon>Ascomycota</taxon>
        <taxon>Pezizomycotina</taxon>
        <taxon>Sordariomycetes</taxon>
        <taxon>Hypocreomycetidae</taxon>
        <taxon>Glomerellales</taxon>
        <taxon>Glomerellaceae</taxon>
        <taxon>Colletotrichum</taxon>
        <taxon>Colletotrichum gloeosporioides species complex</taxon>
    </lineage>
</organism>
<evidence type="ECO:0000313" key="2">
    <source>
        <dbReference type="EMBL" id="EQB57948.1"/>
    </source>
</evidence>
<reference evidence="3" key="1">
    <citation type="journal article" date="2013" name="Mol. Plant Microbe Interact.">
        <title>Global aspects of pacC regulation of pathogenicity genes in Colletotrichum gloeosporioides as revealed by transcriptome analysis.</title>
        <authorList>
            <person name="Alkan N."/>
            <person name="Meng X."/>
            <person name="Friedlander G."/>
            <person name="Reuveni E."/>
            <person name="Sukno S."/>
            <person name="Sherman A."/>
            <person name="Thon M."/>
            <person name="Fluhr R."/>
            <person name="Prusky D."/>
        </authorList>
    </citation>
    <scope>NUCLEOTIDE SEQUENCE [LARGE SCALE GENOMIC DNA]</scope>
    <source>
        <strain evidence="3">Cg-14</strain>
    </source>
</reference>
<proteinExistence type="predicted"/>
<sequence length="289" mass="32413">MDNSGNLEGNSAPKQQQLIVPILQNFEQIIDSAIAGRTSAQLSSDVRNALARVDPHTKEILTAILYFVVSKINASVAQVDANARDANEQMNELSSQMLNANNYAVAQAIDTSDAREGWVQAKEMLMTLISDVDNRVRKSEEQGSTALKVANLARDSFKYWDKGVQEELEEMFNKRMPIVEAHIRAQYANQTTGAATADVNMRELAKRLQALENSLRQDLANQAQNVEGYIQHEQAQLKQLVEEKVAEQMKEKIEAQDKKIEAQQKKIETQEKKIKALEAKMEALLNMRG</sequence>
<feature type="coiled-coil region" evidence="1">
    <location>
        <begin position="194"/>
        <end position="287"/>
    </location>
</feature>
<gene>
    <name evidence="2" type="ORF">CGLO_01865</name>
</gene>
<name>T0KZK7_COLGC</name>
<comment type="caution">
    <text evidence="2">The sequence shown here is derived from an EMBL/GenBank/DDBJ whole genome shotgun (WGS) entry which is preliminary data.</text>
</comment>
<dbReference type="OrthoDB" id="4834933at2759"/>
<feature type="coiled-coil region" evidence="1">
    <location>
        <begin position="76"/>
        <end position="103"/>
    </location>
</feature>
<dbReference type="EMBL" id="AMYD01000389">
    <property type="protein sequence ID" value="EQB57948.1"/>
    <property type="molecule type" value="Genomic_DNA"/>
</dbReference>
<keyword evidence="1" id="KW-0175">Coiled coil</keyword>
<dbReference type="AlphaFoldDB" id="T0KZK7"/>
<dbReference type="HOGENOM" id="CLU_963137_0_0_1"/>